<dbReference type="SUPFAM" id="SSF75625">
    <property type="entry name" value="YebC-like"/>
    <property type="match status" value="1"/>
</dbReference>
<comment type="caution">
    <text evidence="4">The sequence shown here is derived from an EMBL/GenBank/DDBJ whole genome shotgun (WGS) entry which is preliminary data.</text>
</comment>
<evidence type="ECO:0000259" key="2">
    <source>
        <dbReference type="Pfam" id="PF01709"/>
    </source>
</evidence>
<dbReference type="GO" id="GO:0005737">
    <property type="term" value="C:cytoplasm"/>
    <property type="evidence" value="ECO:0007669"/>
    <property type="project" value="UniProtKB-ARBA"/>
</dbReference>
<dbReference type="AlphaFoldDB" id="A0A8J2WWE9"/>
<dbReference type="PANTHER" id="PTHR12532:SF0">
    <property type="entry name" value="TRANSLATIONAL ACTIVATOR OF CYTOCHROME C OXIDASE 1"/>
    <property type="match status" value="1"/>
</dbReference>
<dbReference type="OrthoDB" id="2017544at2759"/>
<proteinExistence type="inferred from homology"/>
<comment type="similarity">
    <text evidence="1">Belongs to the TACO1 family.</text>
</comment>
<protein>
    <submittedName>
        <fullName evidence="4">Uncharacterized protein</fullName>
    </submittedName>
</protein>
<dbReference type="InterPro" id="IPR048300">
    <property type="entry name" value="TACO1_YebC-like_2nd/3rd_dom"/>
</dbReference>
<dbReference type="Gene3D" id="3.30.70.980">
    <property type="match status" value="2"/>
</dbReference>
<dbReference type="InterPro" id="IPR017856">
    <property type="entry name" value="Integrase-like_N"/>
</dbReference>
<evidence type="ECO:0000313" key="4">
    <source>
        <dbReference type="EMBL" id="CAH0368500.1"/>
    </source>
</evidence>
<sequence>MLRIVRRLAGHSKWANIRHKKGGKDAAKADQFQKLAKVIETSSKLAGGDRSHPALASALSRAKDARMPKKTVDAAVTRGGADKSAGAGLEELYYEGTLPGGVGVIVDALSDNKNRTAGEVRATFKKHGGALGAPGSVAWNWRRVAEIRPAVPVDEEKLFEVAVEAGADDVVDDAVFADPALSASIRDALDAAGFVVEASDRIWIPEDRVDAPAPHAALDALDALDDVSAVWHNAQ</sequence>
<dbReference type="InterPro" id="IPR029072">
    <property type="entry name" value="YebC-like"/>
</dbReference>
<evidence type="ECO:0000259" key="3">
    <source>
        <dbReference type="Pfam" id="PF20772"/>
    </source>
</evidence>
<dbReference type="InterPro" id="IPR026564">
    <property type="entry name" value="Transcrip_reg_TACO1-like_dom3"/>
</dbReference>
<dbReference type="Gene3D" id="1.10.10.200">
    <property type="match status" value="1"/>
</dbReference>
<feature type="domain" description="TACO1/YebC-like N-terminal" evidence="3">
    <location>
        <begin position="12"/>
        <end position="79"/>
    </location>
</feature>
<dbReference type="PANTHER" id="PTHR12532">
    <property type="entry name" value="TRANSLATIONAL ACTIVATOR OF CYTOCHROME C OXIDASE 1"/>
    <property type="match status" value="1"/>
</dbReference>
<evidence type="ECO:0000313" key="5">
    <source>
        <dbReference type="Proteomes" id="UP000789595"/>
    </source>
</evidence>
<gene>
    <name evidence="4" type="ORF">PECAL_2P15670</name>
</gene>
<reference evidence="4" key="1">
    <citation type="submission" date="2021-11" db="EMBL/GenBank/DDBJ databases">
        <authorList>
            <consortium name="Genoscope - CEA"/>
            <person name="William W."/>
        </authorList>
    </citation>
    <scope>NUCLEOTIDE SEQUENCE</scope>
</reference>
<name>A0A8J2WWE9_9STRA</name>
<accession>A0A8J2WWE9</accession>
<dbReference type="Proteomes" id="UP000789595">
    <property type="component" value="Unassembled WGS sequence"/>
</dbReference>
<dbReference type="InterPro" id="IPR002876">
    <property type="entry name" value="Transcrip_reg_TACO1-like"/>
</dbReference>
<organism evidence="4 5">
    <name type="scientific">Pelagomonas calceolata</name>
    <dbReference type="NCBI Taxonomy" id="35677"/>
    <lineage>
        <taxon>Eukaryota</taxon>
        <taxon>Sar</taxon>
        <taxon>Stramenopiles</taxon>
        <taxon>Ochrophyta</taxon>
        <taxon>Pelagophyceae</taxon>
        <taxon>Pelagomonadales</taxon>
        <taxon>Pelagomonadaceae</taxon>
        <taxon>Pelagomonas</taxon>
    </lineage>
</organism>
<dbReference type="Pfam" id="PF01709">
    <property type="entry name" value="Transcrip_reg"/>
    <property type="match status" value="1"/>
</dbReference>
<dbReference type="EMBL" id="CAKKNE010000002">
    <property type="protein sequence ID" value="CAH0368500.1"/>
    <property type="molecule type" value="Genomic_DNA"/>
</dbReference>
<evidence type="ECO:0000256" key="1">
    <source>
        <dbReference type="ARBA" id="ARBA00008724"/>
    </source>
</evidence>
<feature type="domain" description="TACO1/YebC-like second and third" evidence="2">
    <location>
        <begin position="89"/>
        <end position="234"/>
    </location>
</feature>
<keyword evidence="5" id="KW-1185">Reference proteome</keyword>
<dbReference type="InterPro" id="IPR049083">
    <property type="entry name" value="TACO1_YebC_N"/>
</dbReference>
<dbReference type="HAMAP" id="MF_00693">
    <property type="entry name" value="Transcrip_reg_TACO1"/>
    <property type="match status" value="1"/>
</dbReference>
<dbReference type="Pfam" id="PF20772">
    <property type="entry name" value="TACO1_YebC_N"/>
    <property type="match status" value="1"/>
</dbReference>